<keyword evidence="3" id="KW-1185">Reference proteome</keyword>
<dbReference type="Gene3D" id="3.40.1620.10">
    <property type="entry name" value="YefM-like domain"/>
    <property type="match status" value="1"/>
</dbReference>
<dbReference type="InterPro" id="IPR036165">
    <property type="entry name" value="YefM-like_sf"/>
</dbReference>
<sequence>MTVIVNVQEAKTRLSELLRQVERGESVAIARAGTVVARLQAVEPVRRSFDRPLLPGIPPAPADELLTPMSENELEAWECGHAGDPLLEGGA</sequence>
<comment type="similarity">
    <text evidence="1">Belongs to the phD/YefM antitoxin family.</text>
</comment>
<accession>A0A934QAJ6</accession>
<dbReference type="SUPFAM" id="SSF143120">
    <property type="entry name" value="YefM-like"/>
    <property type="match status" value="1"/>
</dbReference>
<reference evidence="2" key="1">
    <citation type="submission" date="2020-12" db="EMBL/GenBank/DDBJ databases">
        <title>Leucobacter sp. CAS1, isolated from Chromium sludge.</title>
        <authorList>
            <person name="Xu Z."/>
        </authorList>
    </citation>
    <scope>NUCLEOTIDE SEQUENCE</scope>
    <source>
        <strain evidence="2">CSA1</strain>
    </source>
</reference>
<proteinExistence type="inferred from homology"/>
<gene>
    <name evidence="2" type="ORF">JD276_11380</name>
</gene>
<dbReference type="RefSeq" id="WP_200115771.1">
    <property type="nucleotide sequence ID" value="NZ_JAEHOH010000014.1"/>
</dbReference>
<comment type="caution">
    <text evidence="2">The sequence shown here is derived from an EMBL/GenBank/DDBJ whole genome shotgun (WGS) entry which is preliminary data.</text>
</comment>
<evidence type="ECO:0000256" key="1">
    <source>
        <dbReference type="ARBA" id="ARBA00009981"/>
    </source>
</evidence>
<dbReference type="Proteomes" id="UP000608530">
    <property type="component" value="Unassembled WGS sequence"/>
</dbReference>
<evidence type="ECO:0000313" key="3">
    <source>
        <dbReference type="Proteomes" id="UP000608530"/>
    </source>
</evidence>
<dbReference type="EMBL" id="JAEHOH010000014">
    <property type="protein sequence ID" value="MBK0419634.1"/>
    <property type="molecule type" value="Genomic_DNA"/>
</dbReference>
<name>A0A934QAJ6_9MICO</name>
<protein>
    <submittedName>
        <fullName evidence="2">Type II toxin-antitoxin system prevent-host-death family antitoxin</fullName>
    </submittedName>
</protein>
<dbReference type="NCBIfam" id="TIGR01552">
    <property type="entry name" value="phd_fam"/>
    <property type="match status" value="1"/>
</dbReference>
<dbReference type="AlphaFoldDB" id="A0A934QAJ6"/>
<evidence type="ECO:0000313" key="2">
    <source>
        <dbReference type="EMBL" id="MBK0419634.1"/>
    </source>
</evidence>
<organism evidence="2 3">
    <name type="scientific">Leucobacter chromiisoli</name>
    <dbReference type="NCBI Taxonomy" id="2796471"/>
    <lineage>
        <taxon>Bacteria</taxon>
        <taxon>Bacillati</taxon>
        <taxon>Actinomycetota</taxon>
        <taxon>Actinomycetes</taxon>
        <taxon>Micrococcales</taxon>
        <taxon>Microbacteriaceae</taxon>
        <taxon>Leucobacter</taxon>
    </lineage>
</organism>